<keyword evidence="10" id="KW-1185">Reference proteome</keyword>
<dbReference type="NCBIfam" id="NF001965">
    <property type="entry name" value="PRK00742.1"/>
    <property type="match status" value="1"/>
</dbReference>
<feature type="active site" evidence="4 5">
    <location>
        <position position="251"/>
    </location>
</feature>
<dbReference type="CDD" id="cd17541">
    <property type="entry name" value="REC_CheB-like"/>
    <property type="match status" value="1"/>
</dbReference>
<sequence length="408" mass="42796">MSLNPNPSVSLRPLRVMIVDDSAVVRGLVTRWIEAESDMVLVGSATDGQKGIDKLKELQPDVLILDIEMPNMNGLEALPKMLAAKPGLKILMASTLTTRGASVTIRALELGAADYVPKPDSARIGGADGFKSELLTKVRALCGRTRAWPNAAAAGASTTGPSAPVNLNTPTPGIVAPIRRIDRPVGTPAPAPAPATPNGHVAAAPRVRTMTGPRRCDILLVGASTGGPPALRNFLAGLGPDWRIPVLIVQHMPSTFTTILAEHLDKALPQTVVEAQDGMSLKGSHIYIAPGDFHMTLKGTPGQPSLRLDQSPPVNWCRPAVDPLFKSGAELYGKNVVAVVLTGMGHDGRDGARALVDVNATVMVQDEKSSVVWGMPGAVAEAGLAEFIKPIDGLAQTCRAIAKGERII</sequence>
<dbReference type="PROSITE" id="PS50110">
    <property type="entry name" value="RESPONSE_REGULATORY"/>
    <property type="match status" value="1"/>
</dbReference>
<dbReference type="AlphaFoldDB" id="E8RRA9"/>
<evidence type="ECO:0000256" key="5">
    <source>
        <dbReference type="PROSITE-ProRule" id="PRU00050"/>
    </source>
</evidence>
<dbReference type="KEGG" id="aex:Astex_0613"/>
<keyword evidence="4 6" id="KW-0597">Phosphoprotein</keyword>
<evidence type="ECO:0000256" key="1">
    <source>
        <dbReference type="ARBA" id="ARBA00022500"/>
    </source>
</evidence>
<comment type="catalytic activity">
    <reaction evidence="3 4">
        <text>[protein]-L-glutamate 5-O-methyl ester + H2O = L-glutamyl-[protein] + methanol + H(+)</text>
        <dbReference type="Rhea" id="RHEA:23236"/>
        <dbReference type="Rhea" id="RHEA-COMP:10208"/>
        <dbReference type="Rhea" id="RHEA-COMP:10311"/>
        <dbReference type="ChEBI" id="CHEBI:15377"/>
        <dbReference type="ChEBI" id="CHEBI:15378"/>
        <dbReference type="ChEBI" id="CHEBI:17790"/>
        <dbReference type="ChEBI" id="CHEBI:29973"/>
        <dbReference type="ChEBI" id="CHEBI:82795"/>
        <dbReference type="EC" id="3.1.1.61"/>
    </reaction>
</comment>
<dbReference type="Pfam" id="PF01339">
    <property type="entry name" value="CheB_methylest"/>
    <property type="match status" value="1"/>
</dbReference>
<dbReference type="EC" id="3.5.1.44" evidence="4"/>
<comment type="subcellular location">
    <subcellularLocation>
        <location evidence="4">Cytoplasm</location>
    </subcellularLocation>
</comment>
<dbReference type="Proteomes" id="UP000001492">
    <property type="component" value="Chromosome 1"/>
</dbReference>
<dbReference type="InterPro" id="IPR008248">
    <property type="entry name" value="CheB-like"/>
</dbReference>
<feature type="active site" evidence="4 5">
    <location>
        <position position="224"/>
    </location>
</feature>
<dbReference type="RefSeq" id="WP_013478134.1">
    <property type="nucleotide sequence ID" value="NC_014816.1"/>
</dbReference>
<dbReference type="EMBL" id="CP002395">
    <property type="protein sequence ID" value="ADU12300.1"/>
    <property type="molecule type" value="Genomic_DNA"/>
</dbReference>
<dbReference type="HOGENOM" id="CLU_000445_51_0_5"/>
<dbReference type="STRING" id="573065.Astex_0613"/>
<dbReference type="GO" id="GO:0008984">
    <property type="term" value="F:protein-glutamate methylesterase activity"/>
    <property type="evidence" value="ECO:0007669"/>
    <property type="project" value="UniProtKB-UniRule"/>
</dbReference>
<evidence type="ECO:0000256" key="3">
    <source>
        <dbReference type="ARBA" id="ARBA00048267"/>
    </source>
</evidence>
<name>E8RRA9_ASTEC</name>
<dbReference type="GO" id="GO:0050568">
    <property type="term" value="F:protein-glutamine glutaminase activity"/>
    <property type="evidence" value="ECO:0007669"/>
    <property type="project" value="UniProtKB-UniRule"/>
</dbReference>
<keyword evidence="1 4" id="KW-0145">Chemotaxis</keyword>
<dbReference type="InterPro" id="IPR035909">
    <property type="entry name" value="CheB_C"/>
</dbReference>
<feature type="active site" evidence="4 5">
    <location>
        <position position="347"/>
    </location>
</feature>
<dbReference type="GO" id="GO:0005737">
    <property type="term" value="C:cytoplasm"/>
    <property type="evidence" value="ECO:0007669"/>
    <property type="project" value="UniProtKB-SubCell"/>
</dbReference>
<dbReference type="Gene3D" id="3.40.50.180">
    <property type="entry name" value="Methylesterase CheB, C-terminal domain"/>
    <property type="match status" value="1"/>
</dbReference>
<comment type="function">
    <text evidence="4">Involved in chemotaxis. Part of a chemotaxis signal transduction system that modulates chemotaxis in response to various stimuli. Catalyzes the demethylation of specific methylglutamate residues introduced into the chemoreceptors (methyl-accepting chemotaxis proteins or MCP) by CheR. Also mediates the irreversible deamidation of specific glutamine residues to glutamic acid.</text>
</comment>
<dbReference type="GO" id="GO:0006935">
    <property type="term" value="P:chemotaxis"/>
    <property type="evidence" value="ECO:0007669"/>
    <property type="project" value="UniProtKB-UniRule"/>
</dbReference>
<feature type="domain" description="Response regulatory" evidence="7">
    <location>
        <begin position="15"/>
        <end position="133"/>
    </location>
</feature>
<reference evidence="10" key="1">
    <citation type="submission" date="2010-12" db="EMBL/GenBank/DDBJ databases">
        <title>Complete sequence of chromosome 1 of Asticcacaulis excentricus CB 48.</title>
        <authorList>
            <consortium name="US DOE Joint Genome Institute"/>
            <person name="Lucas S."/>
            <person name="Copeland A."/>
            <person name="Lapidus A."/>
            <person name="Cheng J.-F."/>
            <person name="Bruce D."/>
            <person name="Goodwin L."/>
            <person name="Pitluck S."/>
            <person name="Teshima H."/>
            <person name="Davenport K."/>
            <person name="Detter J.C."/>
            <person name="Han C."/>
            <person name="Tapia R."/>
            <person name="Land M."/>
            <person name="Hauser L."/>
            <person name="Jeffries C."/>
            <person name="Kyrpides N."/>
            <person name="Ivanova N."/>
            <person name="Ovchinnikova G."/>
            <person name="Brun Y.V."/>
            <person name="Woyke T."/>
        </authorList>
    </citation>
    <scope>NUCLEOTIDE SEQUENCE [LARGE SCALE GENOMIC DNA]</scope>
    <source>
        <strain evidence="10">ATCC 15261 / DSM 4724 / KCTC 12464 / NCIMB 9791 / VKM B-1370 / CB 48</strain>
    </source>
</reference>
<keyword evidence="4" id="KW-0963">Cytoplasm</keyword>
<comment type="catalytic activity">
    <reaction evidence="4">
        <text>L-glutaminyl-[protein] + H2O = L-glutamyl-[protein] + NH4(+)</text>
        <dbReference type="Rhea" id="RHEA:16441"/>
        <dbReference type="Rhea" id="RHEA-COMP:10207"/>
        <dbReference type="Rhea" id="RHEA-COMP:10208"/>
        <dbReference type="ChEBI" id="CHEBI:15377"/>
        <dbReference type="ChEBI" id="CHEBI:28938"/>
        <dbReference type="ChEBI" id="CHEBI:29973"/>
        <dbReference type="ChEBI" id="CHEBI:30011"/>
        <dbReference type="EC" id="3.5.1.44"/>
    </reaction>
</comment>
<comment type="similarity">
    <text evidence="4">Belongs to the CheB family.</text>
</comment>
<gene>
    <name evidence="4" type="primary">cheB</name>
    <name evidence="9" type="ordered locus">Astex_0613</name>
</gene>
<keyword evidence="2 4" id="KW-0378">Hydrolase</keyword>
<dbReference type="CDD" id="cd16432">
    <property type="entry name" value="CheB_Rec"/>
    <property type="match status" value="1"/>
</dbReference>
<evidence type="ECO:0000313" key="10">
    <source>
        <dbReference type="Proteomes" id="UP000001492"/>
    </source>
</evidence>
<dbReference type="PANTHER" id="PTHR42872:SF3">
    <property type="entry name" value="PROTEIN-GLUTAMATE METHYLESTERASE_PROTEIN-GLUTAMINE GLUTAMINASE 1"/>
    <property type="match status" value="1"/>
</dbReference>
<evidence type="ECO:0000256" key="6">
    <source>
        <dbReference type="PROSITE-ProRule" id="PRU00169"/>
    </source>
</evidence>
<dbReference type="PROSITE" id="PS50122">
    <property type="entry name" value="CHEB"/>
    <property type="match status" value="1"/>
</dbReference>
<evidence type="ECO:0000256" key="2">
    <source>
        <dbReference type="ARBA" id="ARBA00022801"/>
    </source>
</evidence>
<dbReference type="SUPFAM" id="SSF52738">
    <property type="entry name" value="Methylesterase CheB, C-terminal domain"/>
    <property type="match status" value="1"/>
</dbReference>
<evidence type="ECO:0000259" key="7">
    <source>
        <dbReference type="PROSITE" id="PS50110"/>
    </source>
</evidence>
<evidence type="ECO:0000259" key="8">
    <source>
        <dbReference type="PROSITE" id="PS50122"/>
    </source>
</evidence>
<evidence type="ECO:0000256" key="4">
    <source>
        <dbReference type="HAMAP-Rule" id="MF_00099"/>
    </source>
</evidence>
<dbReference type="InterPro" id="IPR011006">
    <property type="entry name" value="CheY-like_superfamily"/>
</dbReference>
<dbReference type="PANTHER" id="PTHR42872">
    <property type="entry name" value="PROTEIN-GLUTAMATE METHYLESTERASE/PROTEIN-GLUTAMINE GLUTAMINASE"/>
    <property type="match status" value="1"/>
</dbReference>
<proteinExistence type="inferred from homology"/>
<dbReference type="eggNOG" id="COG2201">
    <property type="taxonomic scope" value="Bacteria"/>
</dbReference>
<dbReference type="Gene3D" id="3.40.50.2300">
    <property type="match status" value="1"/>
</dbReference>
<dbReference type="InterPro" id="IPR000673">
    <property type="entry name" value="Sig_transdc_resp-reg_Me-estase"/>
</dbReference>
<accession>E8RRA9</accession>
<feature type="modified residue" description="4-aspartylphosphate" evidence="4 6">
    <location>
        <position position="66"/>
    </location>
</feature>
<dbReference type="PIRSF" id="PIRSF000876">
    <property type="entry name" value="RR_chemtxs_CheB"/>
    <property type="match status" value="1"/>
</dbReference>
<dbReference type="SMART" id="SM00448">
    <property type="entry name" value="REC"/>
    <property type="match status" value="1"/>
</dbReference>
<feature type="domain" description="CheB-type methylesterase" evidence="8">
    <location>
        <begin position="213"/>
        <end position="405"/>
    </location>
</feature>
<dbReference type="Pfam" id="PF00072">
    <property type="entry name" value="Response_reg"/>
    <property type="match status" value="1"/>
</dbReference>
<dbReference type="SUPFAM" id="SSF52172">
    <property type="entry name" value="CheY-like"/>
    <property type="match status" value="1"/>
</dbReference>
<organism evidence="9 10">
    <name type="scientific">Asticcacaulis excentricus (strain ATCC 15261 / DSM 4724 / KCTC 12464 / NCIMB 9791 / VKM B-1370 / CB 48)</name>
    <dbReference type="NCBI Taxonomy" id="573065"/>
    <lineage>
        <taxon>Bacteria</taxon>
        <taxon>Pseudomonadati</taxon>
        <taxon>Pseudomonadota</taxon>
        <taxon>Alphaproteobacteria</taxon>
        <taxon>Caulobacterales</taxon>
        <taxon>Caulobacteraceae</taxon>
        <taxon>Asticcacaulis</taxon>
    </lineage>
</organism>
<dbReference type="EC" id="3.1.1.61" evidence="4"/>
<dbReference type="GO" id="GO:0000156">
    <property type="term" value="F:phosphorelay response regulator activity"/>
    <property type="evidence" value="ECO:0007669"/>
    <property type="project" value="InterPro"/>
</dbReference>
<dbReference type="InterPro" id="IPR001789">
    <property type="entry name" value="Sig_transdc_resp-reg_receiver"/>
</dbReference>
<protein>
    <recommendedName>
        <fullName evidence="4">Protein-glutamate methylesterase/protein-glutamine glutaminase</fullName>
        <ecNumber evidence="4">3.1.1.61</ecNumber>
        <ecNumber evidence="4">3.5.1.44</ecNumber>
    </recommendedName>
</protein>
<dbReference type="HAMAP" id="MF_00099">
    <property type="entry name" value="CheB_chemtxs"/>
    <property type="match status" value="1"/>
</dbReference>
<evidence type="ECO:0000313" key="9">
    <source>
        <dbReference type="EMBL" id="ADU12300.1"/>
    </source>
</evidence>
<comment type="PTM">
    <text evidence="4">Phosphorylated by CheA. Phosphorylation of the N-terminal regulatory domain activates the methylesterase activity.</text>
</comment>
<comment type="domain">
    <text evidence="4">Contains a C-terminal catalytic domain, and an N-terminal region which modulates catalytic activity.</text>
</comment>